<accession>A0AA97I080</accession>
<dbReference type="PANTHER" id="PTHR11943:SF1">
    <property type="entry name" value="GALACTOSE-1-PHOSPHATE URIDYLYLTRANSFERASE"/>
    <property type="match status" value="1"/>
</dbReference>
<protein>
    <recommendedName>
        <fullName evidence="6 13">Galactose-1-phosphate uridylyltransferase</fullName>
        <ecNumber evidence="5 13">2.7.7.12</ecNumber>
    </recommendedName>
</protein>
<dbReference type="Pfam" id="PF02744">
    <property type="entry name" value="GalP_UDP_tr_C"/>
    <property type="match status" value="1"/>
</dbReference>
<keyword evidence="10" id="KW-0862">Zinc</keyword>
<feature type="domain" description="Galactose-1-phosphate uridyl transferase C-terminal" evidence="17">
    <location>
        <begin position="238"/>
        <end position="360"/>
    </location>
</feature>
<feature type="domain" description="Galactose-1-phosphate uridyl transferase N-terminal" evidence="16">
    <location>
        <begin position="82"/>
        <end position="209"/>
    </location>
</feature>
<feature type="active site" description="Tele-UMP-histidine intermediate" evidence="14">
    <location>
        <position position="199"/>
    </location>
</feature>
<comment type="cofactor">
    <cofactor evidence="2">
        <name>Zn(2+)</name>
        <dbReference type="ChEBI" id="CHEBI:29105"/>
    </cofactor>
</comment>
<evidence type="ECO:0000256" key="3">
    <source>
        <dbReference type="ARBA" id="ARBA00004947"/>
    </source>
</evidence>
<dbReference type="PROSITE" id="PS00117">
    <property type="entry name" value="GAL_P_UDP_TRANSF_I"/>
    <property type="match status" value="1"/>
</dbReference>
<evidence type="ECO:0000256" key="8">
    <source>
        <dbReference type="ARBA" id="ARBA00022695"/>
    </source>
</evidence>
<dbReference type="InterPro" id="IPR005850">
    <property type="entry name" value="GalP_Utransf_C"/>
</dbReference>
<dbReference type="PANTHER" id="PTHR11943">
    <property type="entry name" value="GALACTOSE-1-PHOSPHATE URIDYLYLTRANSFERASE"/>
    <property type="match status" value="1"/>
</dbReference>
<evidence type="ECO:0000256" key="4">
    <source>
        <dbReference type="ARBA" id="ARBA00010951"/>
    </source>
</evidence>
<dbReference type="GO" id="GO:0008270">
    <property type="term" value="F:zinc ion binding"/>
    <property type="evidence" value="ECO:0007669"/>
    <property type="project" value="InterPro"/>
</dbReference>
<dbReference type="InterPro" id="IPR001937">
    <property type="entry name" value="GalP_UDPtransf1"/>
</dbReference>
<evidence type="ECO:0000256" key="2">
    <source>
        <dbReference type="ARBA" id="ARBA00001947"/>
    </source>
</evidence>
<dbReference type="Proteomes" id="UP001302429">
    <property type="component" value="Chromosome"/>
</dbReference>
<comment type="similarity">
    <text evidence="4 15">Belongs to the galactose-1-phosphate uridylyltransferase type 1 family.</text>
</comment>
<comment type="pathway">
    <text evidence="3 15">Carbohydrate metabolism; galactose metabolism.</text>
</comment>
<name>A0AA97I080_9SPHN</name>
<keyword evidence="7 15" id="KW-0808">Transferase</keyword>
<dbReference type="KEGG" id="acoa:RB602_08410"/>
<dbReference type="Gene3D" id="3.30.428.10">
    <property type="entry name" value="HIT-like"/>
    <property type="match status" value="2"/>
</dbReference>
<dbReference type="PIRSF" id="PIRSF000808">
    <property type="entry name" value="GalT"/>
    <property type="match status" value="1"/>
</dbReference>
<dbReference type="Pfam" id="PF01087">
    <property type="entry name" value="GalP_UDP_transf"/>
    <property type="match status" value="1"/>
</dbReference>
<keyword evidence="9 15" id="KW-0479">Metal-binding</keyword>
<evidence type="ECO:0000259" key="17">
    <source>
        <dbReference type="Pfam" id="PF02744"/>
    </source>
</evidence>
<evidence type="ECO:0000256" key="6">
    <source>
        <dbReference type="ARBA" id="ARBA00016340"/>
    </source>
</evidence>
<keyword evidence="12 15" id="KW-0119">Carbohydrate metabolism</keyword>
<organism evidence="18 19">
    <name type="scientific">Alterisphingorhabdus coralli</name>
    <dbReference type="NCBI Taxonomy" id="3071408"/>
    <lineage>
        <taxon>Bacteria</taxon>
        <taxon>Pseudomonadati</taxon>
        <taxon>Pseudomonadota</taxon>
        <taxon>Alphaproteobacteria</taxon>
        <taxon>Sphingomonadales</taxon>
        <taxon>Sphingomonadaceae</taxon>
        <taxon>Alterisphingorhabdus (ex Yan et al. 2024)</taxon>
    </lineage>
</organism>
<proteinExistence type="inferred from homology"/>
<evidence type="ECO:0000256" key="9">
    <source>
        <dbReference type="ARBA" id="ARBA00022723"/>
    </source>
</evidence>
<evidence type="ECO:0000256" key="13">
    <source>
        <dbReference type="NCBIfam" id="TIGR00209"/>
    </source>
</evidence>
<dbReference type="GO" id="GO:0008108">
    <property type="term" value="F:UDP-glucose:hexose-1-phosphate uridylyltransferase activity"/>
    <property type="evidence" value="ECO:0007669"/>
    <property type="project" value="UniProtKB-UniRule"/>
</dbReference>
<dbReference type="InterPro" id="IPR019779">
    <property type="entry name" value="GalP_UDPtransf1_His-AS"/>
</dbReference>
<evidence type="ECO:0000256" key="14">
    <source>
        <dbReference type="PIRSR" id="PIRSR000808-1"/>
    </source>
</evidence>
<dbReference type="InterPro" id="IPR036265">
    <property type="entry name" value="HIT-like_sf"/>
</dbReference>
<dbReference type="NCBIfam" id="TIGR00209">
    <property type="entry name" value="galT_1"/>
    <property type="match status" value="1"/>
</dbReference>
<sequence length="363" mass="40411">MSDTAKIISSPGAAGPVFRRHHQKADGRSLYLYGHKPHNLPPFPESSGKIAPGGELRWHPLRGEYAVYAGHRQNRTHLPNPADNPLAPMRKGGGETEIPFTDFELAVFDNRFPSLHRDAADPPTADETHQRLAAKGKCEVIVYSADSETRLSNLTMEQRILLVEAWIDRYTAMREMGLAYILPFENRGTEIGATLHHPHGQIYGFPIVPKPQEQAAKVFANGFDLVSAMDSWGEAQQVAANGTMIAMVPPFARFPYECWIIPKTALPGPWTFSAQQVSDFADLLGRMQAAYDALFTRPMPYMMSLHAAPTEHDAPYHFTAQFYPMLRDAKRVKYLASVEQATGIFTVDIAPEEAAEHLRAVFA</sequence>
<gene>
    <name evidence="18" type="primary">galT</name>
    <name evidence="18" type="ORF">RB602_08410</name>
</gene>
<reference evidence="18 19" key="1">
    <citation type="submission" date="2023-10" db="EMBL/GenBank/DDBJ databases">
        <title>Complete genome sequence of a Sphingomonadaceae bacterium.</title>
        <authorList>
            <person name="Yan C."/>
        </authorList>
    </citation>
    <scope>NUCLEOTIDE SEQUENCE [LARGE SCALE GENOMIC DNA]</scope>
    <source>
        <strain evidence="18 19">SCSIO 66989</strain>
    </source>
</reference>
<evidence type="ECO:0000313" key="19">
    <source>
        <dbReference type="Proteomes" id="UP001302429"/>
    </source>
</evidence>
<dbReference type="GO" id="GO:0005737">
    <property type="term" value="C:cytoplasm"/>
    <property type="evidence" value="ECO:0007669"/>
    <property type="project" value="TreeGrafter"/>
</dbReference>
<evidence type="ECO:0000313" key="18">
    <source>
        <dbReference type="EMBL" id="WOE73890.1"/>
    </source>
</evidence>
<evidence type="ECO:0000256" key="1">
    <source>
        <dbReference type="ARBA" id="ARBA00001107"/>
    </source>
</evidence>
<dbReference type="GO" id="GO:0033499">
    <property type="term" value="P:galactose catabolic process via UDP-galactose, Leloir pathway"/>
    <property type="evidence" value="ECO:0007669"/>
    <property type="project" value="TreeGrafter"/>
</dbReference>
<evidence type="ECO:0000256" key="10">
    <source>
        <dbReference type="ARBA" id="ARBA00022833"/>
    </source>
</evidence>
<keyword evidence="8 15" id="KW-0548">Nucleotidyltransferase</keyword>
<dbReference type="SUPFAM" id="SSF54197">
    <property type="entry name" value="HIT-like"/>
    <property type="match status" value="2"/>
</dbReference>
<evidence type="ECO:0000256" key="11">
    <source>
        <dbReference type="ARBA" id="ARBA00023144"/>
    </source>
</evidence>
<evidence type="ECO:0000259" key="16">
    <source>
        <dbReference type="Pfam" id="PF01087"/>
    </source>
</evidence>
<dbReference type="EMBL" id="CP136594">
    <property type="protein sequence ID" value="WOE73890.1"/>
    <property type="molecule type" value="Genomic_DNA"/>
</dbReference>
<evidence type="ECO:0000256" key="12">
    <source>
        <dbReference type="ARBA" id="ARBA00023277"/>
    </source>
</evidence>
<dbReference type="EC" id="2.7.7.12" evidence="5 13"/>
<keyword evidence="19" id="KW-1185">Reference proteome</keyword>
<evidence type="ECO:0000256" key="15">
    <source>
        <dbReference type="RuleBase" id="RU000506"/>
    </source>
</evidence>
<dbReference type="AlphaFoldDB" id="A0AA97I080"/>
<dbReference type="RefSeq" id="WP_317080118.1">
    <property type="nucleotide sequence ID" value="NZ_CP136594.1"/>
</dbReference>
<dbReference type="InterPro" id="IPR005849">
    <property type="entry name" value="GalP_Utransf_N"/>
</dbReference>
<keyword evidence="11 15" id="KW-0299">Galactose metabolism</keyword>
<evidence type="ECO:0000256" key="7">
    <source>
        <dbReference type="ARBA" id="ARBA00022679"/>
    </source>
</evidence>
<comment type="catalytic activity">
    <reaction evidence="1 15">
        <text>alpha-D-galactose 1-phosphate + UDP-alpha-D-glucose = alpha-D-glucose 1-phosphate + UDP-alpha-D-galactose</text>
        <dbReference type="Rhea" id="RHEA:13989"/>
        <dbReference type="ChEBI" id="CHEBI:58336"/>
        <dbReference type="ChEBI" id="CHEBI:58601"/>
        <dbReference type="ChEBI" id="CHEBI:58885"/>
        <dbReference type="ChEBI" id="CHEBI:66914"/>
        <dbReference type="EC" id="2.7.7.12"/>
    </reaction>
</comment>
<evidence type="ECO:0000256" key="5">
    <source>
        <dbReference type="ARBA" id="ARBA00012384"/>
    </source>
</evidence>